<dbReference type="InterPro" id="IPR051121">
    <property type="entry name" value="FAH"/>
</dbReference>
<name>A0A1J4NV74_9ACTN</name>
<dbReference type="Gene3D" id="3.90.850.10">
    <property type="entry name" value="Fumarylacetoacetase-like, C-terminal domain"/>
    <property type="match status" value="1"/>
</dbReference>
<dbReference type="OrthoDB" id="9805307at2"/>
<dbReference type="InterPro" id="IPR036663">
    <property type="entry name" value="Fumarylacetoacetase_C_sf"/>
</dbReference>
<comment type="similarity">
    <text evidence="1">Belongs to the FAH family.</text>
</comment>
<evidence type="ECO:0000313" key="4">
    <source>
        <dbReference type="EMBL" id="OIJ65030.1"/>
    </source>
</evidence>
<dbReference type="SUPFAM" id="SSF56529">
    <property type="entry name" value="FAH"/>
    <property type="match status" value="1"/>
</dbReference>
<proteinExistence type="inferred from homology"/>
<reference evidence="4" key="1">
    <citation type="submission" date="2016-10" db="EMBL/GenBank/DDBJ databases">
        <title>Genome sequence of Streptomyces mangrovisoli MUSC 149.</title>
        <authorList>
            <person name="Lee L.-H."/>
            <person name="Ser H.-L."/>
        </authorList>
    </citation>
    <scope>NUCLEOTIDE SEQUENCE [LARGE SCALE GENOMIC DNA]</scope>
    <source>
        <strain evidence="4">MUSC 149</strain>
    </source>
</reference>
<comment type="caution">
    <text evidence="4">The sequence shown here is derived from an EMBL/GenBank/DDBJ whole genome shotgun (WGS) entry which is preliminary data.</text>
</comment>
<evidence type="ECO:0000256" key="1">
    <source>
        <dbReference type="ARBA" id="ARBA00010211"/>
    </source>
</evidence>
<keyword evidence="4" id="KW-0378">Hydrolase</keyword>
<dbReference type="GO" id="GO:0016853">
    <property type="term" value="F:isomerase activity"/>
    <property type="evidence" value="ECO:0007669"/>
    <property type="project" value="UniProtKB-ARBA"/>
</dbReference>
<keyword evidence="2" id="KW-0479">Metal-binding</keyword>
<dbReference type="EMBL" id="LAVA02000066">
    <property type="protein sequence ID" value="OIJ65030.1"/>
    <property type="molecule type" value="Genomic_DNA"/>
</dbReference>
<dbReference type="Proteomes" id="UP000034196">
    <property type="component" value="Unassembled WGS sequence"/>
</dbReference>
<protein>
    <submittedName>
        <fullName evidence="4">Fumarylacetoacetate hydrolase</fullName>
    </submittedName>
</protein>
<evidence type="ECO:0000259" key="3">
    <source>
        <dbReference type="Pfam" id="PF01557"/>
    </source>
</evidence>
<dbReference type="GO" id="GO:0016787">
    <property type="term" value="F:hydrolase activity"/>
    <property type="evidence" value="ECO:0007669"/>
    <property type="project" value="UniProtKB-KW"/>
</dbReference>
<dbReference type="STRING" id="1428628.WN71_025880"/>
<dbReference type="AlphaFoldDB" id="A0A1J4NV74"/>
<dbReference type="GO" id="GO:0019752">
    <property type="term" value="P:carboxylic acid metabolic process"/>
    <property type="evidence" value="ECO:0007669"/>
    <property type="project" value="UniProtKB-ARBA"/>
</dbReference>
<sequence>MRLANLGGRAVLLVDGGAVDVERLTDGVFGPGARSVLDNWAAFSAAVAEADVEGAERIAYEPADLGTPVPEPRQIFAVGLNYADHAAESNVPAPDHPLIFTKFQSSLAGPAATVTLPTENVDFEAELVAVIGKEAYQVAEADGWSYVAGLTVGQDLSEREVQMRGMPVPQFSLGKSYPGFSPVGPAVVTLDEIENPDDLAIRGWVGDEVLQESRTKQLIFSVPSIVAYLSGVCTLHPGDLIFTGTPAGVGNGRTPKRFLRPGETLLTEVEGLGRLENPLVQGYESTASA</sequence>
<organism evidence="4 5">
    <name type="scientific">Streptomyces mangrovisoli</name>
    <dbReference type="NCBI Taxonomy" id="1428628"/>
    <lineage>
        <taxon>Bacteria</taxon>
        <taxon>Bacillati</taxon>
        <taxon>Actinomycetota</taxon>
        <taxon>Actinomycetes</taxon>
        <taxon>Kitasatosporales</taxon>
        <taxon>Streptomycetaceae</taxon>
        <taxon>Streptomyces</taxon>
    </lineage>
</organism>
<dbReference type="PANTHER" id="PTHR42796:SF4">
    <property type="entry name" value="FUMARYLACETOACETATE HYDROLASE DOMAIN-CONTAINING PROTEIN 2A"/>
    <property type="match status" value="1"/>
</dbReference>
<dbReference type="InterPro" id="IPR011234">
    <property type="entry name" value="Fumarylacetoacetase-like_C"/>
</dbReference>
<dbReference type="RefSeq" id="WP_046585694.1">
    <property type="nucleotide sequence ID" value="NZ_LAVA02000066.1"/>
</dbReference>
<gene>
    <name evidence="4" type="ORF">WN71_025880</name>
</gene>
<keyword evidence="5" id="KW-1185">Reference proteome</keyword>
<evidence type="ECO:0000256" key="2">
    <source>
        <dbReference type="ARBA" id="ARBA00022723"/>
    </source>
</evidence>
<dbReference type="GO" id="GO:0046872">
    <property type="term" value="F:metal ion binding"/>
    <property type="evidence" value="ECO:0007669"/>
    <property type="project" value="UniProtKB-KW"/>
</dbReference>
<dbReference type="PANTHER" id="PTHR42796">
    <property type="entry name" value="FUMARYLACETOACETATE HYDROLASE DOMAIN-CONTAINING PROTEIN 2A-RELATED"/>
    <property type="match status" value="1"/>
</dbReference>
<feature type="domain" description="Fumarylacetoacetase-like C-terminal" evidence="3">
    <location>
        <begin position="75"/>
        <end position="279"/>
    </location>
</feature>
<accession>A0A1J4NV74</accession>
<evidence type="ECO:0000313" key="5">
    <source>
        <dbReference type="Proteomes" id="UP000034196"/>
    </source>
</evidence>
<dbReference type="Pfam" id="PF01557">
    <property type="entry name" value="FAA_hydrolase"/>
    <property type="match status" value="1"/>
</dbReference>
<dbReference type="FunFam" id="3.90.850.10:FF:000002">
    <property type="entry name" value="2-hydroxyhepta-2,4-diene-1,7-dioate isomerase"/>
    <property type="match status" value="1"/>
</dbReference>